<dbReference type="EMBL" id="JYDH01000078">
    <property type="protein sequence ID" value="KRY33692.1"/>
    <property type="molecule type" value="Genomic_DNA"/>
</dbReference>
<name>A0A0V1BA85_TRISP</name>
<evidence type="ECO:0000313" key="3">
    <source>
        <dbReference type="Proteomes" id="UP000054776"/>
    </source>
</evidence>
<comment type="caution">
    <text evidence="2">The sequence shown here is derived from an EMBL/GenBank/DDBJ whole genome shotgun (WGS) entry which is preliminary data.</text>
</comment>
<protein>
    <submittedName>
        <fullName evidence="2">Uncharacterized protein</fullName>
    </submittedName>
</protein>
<keyword evidence="3" id="KW-1185">Reference proteome</keyword>
<feature type="chain" id="PRO_5006875011" evidence="1">
    <location>
        <begin position="18"/>
        <end position="90"/>
    </location>
</feature>
<evidence type="ECO:0000256" key="1">
    <source>
        <dbReference type="SAM" id="SignalP"/>
    </source>
</evidence>
<accession>A0A0V1BA85</accession>
<proteinExistence type="predicted"/>
<feature type="non-terminal residue" evidence="2">
    <location>
        <position position="1"/>
    </location>
</feature>
<dbReference type="AlphaFoldDB" id="A0A0V1BA85"/>
<reference evidence="2 3" key="1">
    <citation type="submission" date="2015-01" db="EMBL/GenBank/DDBJ databases">
        <title>Evolution of Trichinella species and genotypes.</title>
        <authorList>
            <person name="Korhonen P.K."/>
            <person name="Edoardo P."/>
            <person name="Giuseppe L.R."/>
            <person name="Gasser R.B."/>
        </authorList>
    </citation>
    <scope>NUCLEOTIDE SEQUENCE [LARGE SCALE GENOMIC DNA]</scope>
    <source>
        <strain evidence="2">ISS3</strain>
    </source>
</reference>
<feature type="signal peptide" evidence="1">
    <location>
        <begin position="1"/>
        <end position="17"/>
    </location>
</feature>
<organism evidence="2 3">
    <name type="scientific">Trichinella spiralis</name>
    <name type="common">Trichina worm</name>
    <dbReference type="NCBI Taxonomy" id="6334"/>
    <lineage>
        <taxon>Eukaryota</taxon>
        <taxon>Metazoa</taxon>
        <taxon>Ecdysozoa</taxon>
        <taxon>Nematoda</taxon>
        <taxon>Enoplea</taxon>
        <taxon>Dorylaimia</taxon>
        <taxon>Trichinellida</taxon>
        <taxon>Trichinellidae</taxon>
        <taxon>Trichinella</taxon>
    </lineage>
</organism>
<dbReference type="Proteomes" id="UP000054776">
    <property type="component" value="Unassembled WGS sequence"/>
</dbReference>
<dbReference type="InParanoid" id="A0A0V1BA85"/>
<keyword evidence="1" id="KW-0732">Signal</keyword>
<evidence type="ECO:0000313" key="2">
    <source>
        <dbReference type="EMBL" id="KRY33692.1"/>
    </source>
</evidence>
<sequence length="90" mass="10764">LLLNMILFSCIMDKAMDSATTSDCGRISENPRWIVRTDALTRSSDVERRFIRMESDCGRISENPRWIMRKEAHTRSSDVERRFIRMERYF</sequence>
<gene>
    <name evidence="2" type="ORF">T01_13967</name>
</gene>